<gene>
    <name evidence="3" type="ORF">XAT740_LOCUS9104</name>
</gene>
<dbReference type="PROSITE" id="PS50195">
    <property type="entry name" value="PX"/>
    <property type="match status" value="1"/>
</dbReference>
<protein>
    <recommendedName>
        <fullName evidence="2">PX domain-containing protein</fullName>
    </recommendedName>
</protein>
<name>A0A814B2P5_ADIRI</name>
<sequence>MATLVKDDELRSFDVPEVTRHAGGYTIYKIVLQVTPKEITENSYQIIYWKRYSDIRKLYDTLHRYHQAIYRPGKFPDFPEKSSYMERFNPAVIEERRVATKKFLNYAVEHLYLRTHDAYINFFQKGEKVLLPDVTVDTLQPESISPKEPNISLPDVPTTMPSTSTDEKHDELLFNVDEQDANLNHPLPKILDDLNDLTFEQHDPNTNQTDPSDLQTSTETSSIPPLNCDTNELP</sequence>
<proteinExistence type="predicted"/>
<reference evidence="3" key="1">
    <citation type="submission" date="2021-02" db="EMBL/GenBank/DDBJ databases">
        <authorList>
            <person name="Nowell W R."/>
        </authorList>
    </citation>
    <scope>NUCLEOTIDE SEQUENCE</scope>
</reference>
<dbReference type="PANTHER" id="PTHR15508:SF8">
    <property type="entry name" value="LD24550P"/>
    <property type="match status" value="1"/>
</dbReference>
<dbReference type="SUPFAM" id="SSF64268">
    <property type="entry name" value="PX domain"/>
    <property type="match status" value="1"/>
</dbReference>
<evidence type="ECO:0000313" key="4">
    <source>
        <dbReference type="Proteomes" id="UP000663828"/>
    </source>
</evidence>
<feature type="region of interest" description="Disordered" evidence="1">
    <location>
        <begin position="199"/>
        <end position="234"/>
    </location>
</feature>
<feature type="domain" description="PX" evidence="2">
    <location>
        <begin position="6"/>
        <end position="130"/>
    </location>
</feature>
<evidence type="ECO:0000259" key="2">
    <source>
        <dbReference type="PROSITE" id="PS50195"/>
    </source>
</evidence>
<dbReference type="Pfam" id="PF00787">
    <property type="entry name" value="PX"/>
    <property type="match status" value="1"/>
</dbReference>
<dbReference type="AlphaFoldDB" id="A0A814B2P5"/>
<dbReference type="InterPro" id="IPR001683">
    <property type="entry name" value="PX_dom"/>
</dbReference>
<dbReference type="EMBL" id="CAJNOR010000463">
    <property type="protein sequence ID" value="CAF0922266.1"/>
    <property type="molecule type" value="Genomic_DNA"/>
</dbReference>
<organism evidence="3 4">
    <name type="scientific">Adineta ricciae</name>
    <name type="common">Rotifer</name>
    <dbReference type="NCBI Taxonomy" id="249248"/>
    <lineage>
        <taxon>Eukaryota</taxon>
        <taxon>Metazoa</taxon>
        <taxon>Spiralia</taxon>
        <taxon>Gnathifera</taxon>
        <taxon>Rotifera</taxon>
        <taxon>Eurotatoria</taxon>
        <taxon>Bdelloidea</taxon>
        <taxon>Adinetida</taxon>
        <taxon>Adinetidae</taxon>
        <taxon>Adineta</taxon>
    </lineage>
</organism>
<feature type="region of interest" description="Disordered" evidence="1">
    <location>
        <begin position="141"/>
        <end position="166"/>
    </location>
</feature>
<dbReference type="PANTHER" id="PTHR15508">
    <property type="entry name" value="RIBOSOMAL PROTEIN S6 KINASE"/>
    <property type="match status" value="1"/>
</dbReference>
<dbReference type="Proteomes" id="UP000663828">
    <property type="component" value="Unassembled WGS sequence"/>
</dbReference>
<dbReference type="Gene3D" id="3.30.1520.10">
    <property type="entry name" value="Phox-like domain"/>
    <property type="match status" value="1"/>
</dbReference>
<keyword evidence="4" id="KW-1185">Reference proteome</keyword>
<dbReference type="GO" id="GO:0035091">
    <property type="term" value="F:phosphatidylinositol binding"/>
    <property type="evidence" value="ECO:0007669"/>
    <property type="project" value="InterPro"/>
</dbReference>
<dbReference type="InterPro" id="IPR036871">
    <property type="entry name" value="PX_dom_sf"/>
</dbReference>
<evidence type="ECO:0000313" key="3">
    <source>
        <dbReference type="EMBL" id="CAF0922266.1"/>
    </source>
</evidence>
<evidence type="ECO:0000256" key="1">
    <source>
        <dbReference type="SAM" id="MobiDB-lite"/>
    </source>
</evidence>
<comment type="caution">
    <text evidence="3">The sequence shown here is derived from an EMBL/GenBank/DDBJ whole genome shotgun (WGS) entry which is preliminary data.</text>
</comment>
<dbReference type="InterPro" id="IPR051866">
    <property type="entry name" value="Intracell_Sig-Traffick_Protein"/>
</dbReference>
<accession>A0A814B2P5</accession>
<feature type="compositionally biased region" description="Polar residues" evidence="1">
    <location>
        <begin position="204"/>
        <end position="234"/>
    </location>
</feature>